<name>A0A5C1Q8Z7_9SPIO</name>
<evidence type="ECO:0000313" key="8">
    <source>
        <dbReference type="Proteomes" id="UP000323824"/>
    </source>
</evidence>
<dbReference type="InterPro" id="IPR036291">
    <property type="entry name" value="NAD(P)-bd_dom_sf"/>
</dbReference>
<evidence type="ECO:0000259" key="6">
    <source>
        <dbReference type="Pfam" id="PF02826"/>
    </source>
</evidence>
<comment type="similarity">
    <text evidence="1 4">Belongs to the D-isomer specific 2-hydroxyacid dehydrogenase family.</text>
</comment>
<dbReference type="InterPro" id="IPR029752">
    <property type="entry name" value="D-isomer_DH_CS1"/>
</dbReference>
<dbReference type="GO" id="GO:0051287">
    <property type="term" value="F:NAD binding"/>
    <property type="evidence" value="ECO:0007669"/>
    <property type="project" value="InterPro"/>
</dbReference>
<evidence type="ECO:0000256" key="3">
    <source>
        <dbReference type="ARBA" id="ARBA00023027"/>
    </source>
</evidence>
<dbReference type="OrthoDB" id="9805416at2"/>
<dbReference type="EMBL" id="CP035807">
    <property type="protein sequence ID" value="QEN04573.1"/>
    <property type="molecule type" value="Genomic_DNA"/>
</dbReference>
<dbReference type="Pfam" id="PF02826">
    <property type="entry name" value="2-Hacid_dh_C"/>
    <property type="match status" value="1"/>
</dbReference>
<feature type="domain" description="D-isomer specific 2-hydroxyacid dehydrogenase catalytic" evidence="5">
    <location>
        <begin position="24"/>
        <end position="306"/>
    </location>
</feature>
<dbReference type="KEGG" id="sper:EW093_07605"/>
<keyword evidence="2 4" id="KW-0560">Oxidoreductase</keyword>
<dbReference type="InterPro" id="IPR029753">
    <property type="entry name" value="D-isomer_DH_CS"/>
</dbReference>
<accession>A0A5C1Q8Z7</accession>
<evidence type="ECO:0000256" key="1">
    <source>
        <dbReference type="ARBA" id="ARBA00005854"/>
    </source>
</evidence>
<dbReference type="PROSITE" id="PS00671">
    <property type="entry name" value="D_2_HYDROXYACID_DH_3"/>
    <property type="match status" value="1"/>
</dbReference>
<evidence type="ECO:0000313" key="7">
    <source>
        <dbReference type="EMBL" id="QEN04573.1"/>
    </source>
</evidence>
<gene>
    <name evidence="7" type="ORF">EW093_07605</name>
</gene>
<dbReference type="Proteomes" id="UP000323824">
    <property type="component" value="Chromosome"/>
</dbReference>
<dbReference type="Gene3D" id="3.40.50.720">
    <property type="entry name" value="NAD(P)-binding Rossmann-like Domain"/>
    <property type="match status" value="2"/>
</dbReference>
<dbReference type="InterPro" id="IPR006140">
    <property type="entry name" value="D-isomer_DH_NAD-bd"/>
</dbReference>
<dbReference type="InterPro" id="IPR006139">
    <property type="entry name" value="D-isomer_2_OHA_DH_cat_dom"/>
</dbReference>
<dbReference type="PANTHER" id="PTHR42938:SF47">
    <property type="entry name" value="HYDROXYPYRUVATE REDUCTASE"/>
    <property type="match status" value="1"/>
</dbReference>
<dbReference type="AlphaFoldDB" id="A0A5C1Q8Z7"/>
<protein>
    <submittedName>
        <fullName evidence="7">3-phosphoglycerate dehydrogenase</fullName>
    </submittedName>
</protein>
<evidence type="ECO:0000256" key="4">
    <source>
        <dbReference type="RuleBase" id="RU003719"/>
    </source>
</evidence>
<dbReference type="SUPFAM" id="SSF51735">
    <property type="entry name" value="NAD(P)-binding Rossmann-fold domains"/>
    <property type="match status" value="1"/>
</dbReference>
<proteinExistence type="inferred from homology"/>
<dbReference type="PANTHER" id="PTHR42938">
    <property type="entry name" value="FORMATE DEHYDROGENASE 1"/>
    <property type="match status" value="1"/>
</dbReference>
<feature type="domain" description="D-isomer specific 2-hydroxyacid dehydrogenase NAD-binding" evidence="6">
    <location>
        <begin position="108"/>
        <end position="274"/>
    </location>
</feature>
<reference evidence="7 8" key="1">
    <citation type="submission" date="2019-02" db="EMBL/GenBank/DDBJ databases">
        <authorList>
            <person name="Fomenkov A."/>
            <person name="Dubinina G."/>
            <person name="Grabovich M."/>
            <person name="Vincze T."/>
            <person name="Roberts R.J."/>
        </authorList>
    </citation>
    <scope>NUCLEOTIDE SEQUENCE [LARGE SCALE GENOMIC DNA]</scope>
    <source>
        <strain evidence="7 8">P</strain>
    </source>
</reference>
<sequence>MFKIQTYNKISDKGLSLFDKAKYDISEDHTDAEGIILRSYKLHDTKFPATMKAIGRAGAGTNNVPTDRCTDEGIVVFNAPGANANAVKELVITALFMSSRKVVESISWAQTLKDGESDVAAQVEKGKSNFGGPEILGKKIGVIGLGAIGGLVANACDALGMEVIGYDPFISDAAKENLTDGVTIKHSLDDIFAEVDYLSLHLPVNNDTKGMFNAELFAKCKDGIRIVNFARGGLINDADMVTAVKSGKVAKYITDFPNASLLNIENIIPIPHLGASTPESEENCAKMVVTQVSLYLETGNVLNAVNFPNISLPVKGNRITACAKNNTELLFGVTEALKAAGIGHGDMVSESRGNLTYVIVNTESDATPVLDKVNNLDGVVVSRAL</sequence>
<reference evidence="7 8" key="2">
    <citation type="submission" date="2019-09" db="EMBL/GenBank/DDBJ databases">
        <title>Complete Genome Sequence and Methylome Analysis of free living Spirochaetas.</title>
        <authorList>
            <person name="Leshcheva N."/>
            <person name="Mikheeva N."/>
        </authorList>
    </citation>
    <scope>NUCLEOTIDE SEQUENCE [LARGE SCALE GENOMIC DNA]</scope>
    <source>
        <strain evidence="7 8">P</strain>
    </source>
</reference>
<evidence type="ECO:0000259" key="5">
    <source>
        <dbReference type="Pfam" id="PF00389"/>
    </source>
</evidence>
<keyword evidence="3" id="KW-0520">NAD</keyword>
<dbReference type="PROSITE" id="PS00065">
    <property type="entry name" value="D_2_HYDROXYACID_DH_1"/>
    <property type="match status" value="1"/>
</dbReference>
<dbReference type="GO" id="GO:0016616">
    <property type="term" value="F:oxidoreductase activity, acting on the CH-OH group of donors, NAD or NADP as acceptor"/>
    <property type="evidence" value="ECO:0007669"/>
    <property type="project" value="InterPro"/>
</dbReference>
<keyword evidence="8" id="KW-1185">Reference proteome</keyword>
<organism evidence="7 8">
    <name type="scientific">Thiospirochaeta perfilievii</name>
    <dbReference type="NCBI Taxonomy" id="252967"/>
    <lineage>
        <taxon>Bacteria</taxon>
        <taxon>Pseudomonadati</taxon>
        <taxon>Spirochaetota</taxon>
        <taxon>Spirochaetia</taxon>
        <taxon>Spirochaetales</taxon>
        <taxon>Spirochaetaceae</taxon>
        <taxon>Thiospirochaeta</taxon>
    </lineage>
</organism>
<dbReference type="SUPFAM" id="SSF52283">
    <property type="entry name" value="Formate/glycerate dehydrogenase catalytic domain-like"/>
    <property type="match status" value="1"/>
</dbReference>
<dbReference type="CDD" id="cd12174">
    <property type="entry name" value="PGDH_like_3"/>
    <property type="match status" value="1"/>
</dbReference>
<dbReference type="RefSeq" id="WP_149567816.1">
    <property type="nucleotide sequence ID" value="NZ_CP035807.1"/>
</dbReference>
<evidence type="ECO:0000256" key="2">
    <source>
        <dbReference type="ARBA" id="ARBA00023002"/>
    </source>
</evidence>
<dbReference type="Pfam" id="PF00389">
    <property type="entry name" value="2-Hacid_dh"/>
    <property type="match status" value="1"/>
</dbReference>